<accession>A0ABY4G3P7</accession>
<protein>
    <submittedName>
        <fullName evidence="5">ABC transporter substrate-binding protein</fullName>
    </submittedName>
</protein>
<dbReference type="PANTHER" id="PTHR30290">
    <property type="entry name" value="PERIPLASMIC BINDING COMPONENT OF ABC TRANSPORTER"/>
    <property type="match status" value="1"/>
</dbReference>
<dbReference type="SUPFAM" id="SSF53850">
    <property type="entry name" value="Periplasmic binding protein-like II"/>
    <property type="match status" value="1"/>
</dbReference>
<gene>
    <name evidence="5" type="ORF">MUN86_18450</name>
</gene>
<reference evidence="5" key="1">
    <citation type="submission" date="2022-04" db="EMBL/GenBank/DDBJ databases">
        <title>Hymenobacter sp. isolated from the air.</title>
        <authorList>
            <person name="Won M."/>
            <person name="Lee C.-M."/>
            <person name="Woen H.-Y."/>
            <person name="Kwon S.-W."/>
        </authorList>
    </citation>
    <scope>NUCLEOTIDE SEQUENCE</scope>
    <source>
        <strain evidence="5">5420S-77</strain>
    </source>
</reference>
<feature type="domain" description="Solute-binding protein family 5" evidence="4">
    <location>
        <begin position="28"/>
        <end position="430"/>
    </location>
</feature>
<dbReference type="Pfam" id="PF00496">
    <property type="entry name" value="SBP_bac_5"/>
    <property type="match status" value="1"/>
</dbReference>
<proteinExistence type="inferred from homology"/>
<dbReference type="Gene3D" id="3.10.105.10">
    <property type="entry name" value="Dipeptide-binding Protein, Domain 3"/>
    <property type="match status" value="1"/>
</dbReference>
<dbReference type="PANTHER" id="PTHR30290:SF9">
    <property type="entry name" value="OLIGOPEPTIDE-BINDING PROTEIN APPA"/>
    <property type="match status" value="1"/>
</dbReference>
<dbReference type="InterPro" id="IPR030678">
    <property type="entry name" value="Peptide/Ni-bd"/>
</dbReference>
<keyword evidence="2" id="KW-0813">Transport</keyword>
<keyword evidence="3" id="KW-0732">Signal</keyword>
<dbReference type="EMBL" id="CP095061">
    <property type="protein sequence ID" value="UOQ65505.1"/>
    <property type="molecule type" value="Genomic_DNA"/>
</dbReference>
<evidence type="ECO:0000256" key="2">
    <source>
        <dbReference type="ARBA" id="ARBA00022448"/>
    </source>
</evidence>
<dbReference type="PIRSF" id="PIRSF002741">
    <property type="entry name" value="MppA"/>
    <property type="match status" value="1"/>
</dbReference>
<dbReference type="RefSeq" id="WP_245119512.1">
    <property type="nucleotide sequence ID" value="NZ_CP095061.1"/>
</dbReference>
<evidence type="ECO:0000313" key="5">
    <source>
        <dbReference type="EMBL" id="UOQ65505.1"/>
    </source>
</evidence>
<evidence type="ECO:0000259" key="4">
    <source>
        <dbReference type="Pfam" id="PF00496"/>
    </source>
</evidence>
<name>A0ABY4G3P7_9BACT</name>
<organism evidence="5 6">
    <name type="scientific">Hymenobacter volaticus</name>
    <dbReference type="NCBI Taxonomy" id="2932254"/>
    <lineage>
        <taxon>Bacteria</taxon>
        <taxon>Pseudomonadati</taxon>
        <taxon>Bacteroidota</taxon>
        <taxon>Cytophagia</taxon>
        <taxon>Cytophagales</taxon>
        <taxon>Hymenobacteraceae</taxon>
        <taxon>Hymenobacter</taxon>
    </lineage>
</organism>
<evidence type="ECO:0000256" key="3">
    <source>
        <dbReference type="ARBA" id="ARBA00022729"/>
    </source>
</evidence>
<sequence>MASKPQAQEVINLMHCSLLVGDHNQRTVPWLAQALPTVSQRGSLTLLTYTLRPEATWDNGQPVLARDVAFTLKLLNCPGLPTESARTQYGFVTDIELDEKDPRRFTLVCRTAASGIIFSSGDYAILPEYAVDPQKHLQAIPLSLLQTDTVAALRQYPGLRSFARRYRQSNYGQHPERLPGCGPYTLKAWAKGRYLRLQRKAKWWATKLTAPPVWLQAHAPWLDYQIVPDNAQALSAIRRGDIDLYPMPAARDFDQLWHSADTTKLTFYTTDSYEMVSVGFNTQRPFLRDALTRRALSLLFDVPGLIQATQPGLAYRSVSLVRPNDKPAYNDSLLLLPFDLRQAAELLHQAGWQRKPDGKWTRDATETLSFGISYQANLPDHEAVARQFRAAAAQLGITVKLKPAEEQVYRQQLIHGDTDLHVRTYRGNPFTYNFMPILHSRGIGISNFTQYKSEVADRLMEAIMFEQNESRRVKLLRRFQQQIRQDSPLVVLFFIRNRLIASKRLHGVEAIRVRPGYDALNLSLALPSK</sequence>
<dbReference type="InterPro" id="IPR039424">
    <property type="entry name" value="SBP_5"/>
</dbReference>
<comment type="similarity">
    <text evidence="1">Belongs to the bacterial solute-binding protein 5 family.</text>
</comment>
<evidence type="ECO:0000256" key="1">
    <source>
        <dbReference type="ARBA" id="ARBA00005695"/>
    </source>
</evidence>
<dbReference type="Gene3D" id="3.40.190.10">
    <property type="entry name" value="Periplasmic binding protein-like II"/>
    <property type="match status" value="1"/>
</dbReference>
<dbReference type="Proteomes" id="UP000830401">
    <property type="component" value="Chromosome"/>
</dbReference>
<keyword evidence="6" id="KW-1185">Reference proteome</keyword>
<dbReference type="InterPro" id="IPR000914">
    <property type="entry name" value="SBP_5_dom"/>
</dbReference>
<evidence type="ECO:0000313" key="6">
    <source>
        <dbReference type="Proteomes" id="UP000830401"/>
    </source>
</evidence>